<organism evidence="1">
    <name type="scientific">Jonesiaceae bacterium BS-20</name>
    <dbReference type="NCBI Taxonomy" id="3120821"/>
    <lineage>
        <taxon>Bacteria</taxon>
        <taxon>Bacillati</taxon>
        <taxon>Actinomycetota</taxon>
        <taxon>Actinomycetes</taxon>
        <taxon>Micrococcales</taxon>
        <taxon>Jonesiaceae</taxon>
    </lineage>
</organism>
<reference evidence="1" key="1">
    <citation type="submission" date="2024-02" db="EMBL/GenBank/DDBJ databases">
        <title>Tomenella chthoni gen. nov. sp. nov., a member of the family Jonesiaceae isolated from bat guano.</title>
        <authorList>
            <person name="Miller S.L."/>
            <person name="King J."/>
            <person name="Sankaranarayanan K."/>
            <person name="Lawson P.A."/>
        </authorList>
    </citation>
    <scope>NUCLEOTIDE SEQUENCE</scope>
    <source>
        <strain evidence="1">BS-20</strain>
    </source>
</reference>
<name>A0AAU7E064_9MICO</name>
<dbReference type="EMBL" id="CP146203">
    <property type="protein sequence ID" value="XBH23049.1"/>
    <property type="molecule type" value="Genomic_DNA"/>
</dbReference>
<protein>
    <submittedName>
        <fullName evidence="1">Uncharacterized protein</fullName>
    </submittedName>
</protein>
<evidence type="ECO:0000313" key="1">
    <source>
        <dbReference type="EMBL" id="XBH23049.1"/>
    </source>
</evidence>
<sequence length="136" mass="14721">MGDWPWYESEAALVNMADVVVSGVVVETSERGIDDLGYQIITVEVQSSAKGELEVGQEIDVAYWVINSPSEPPQLNVGDMAVMFLSLGEVECNQIGFPLNPDQGSYRILDDQTVIGAPNNPIPLSAELLAELGLRN</sequence>
<proteinExistence type="predicted"/>
<gene>
    <name evidence="1" type="ORF">V5R04_07510</name>
</gene>
<dbReference type="AlphaFoldDB" id="A0AAU7E064"/>
<accession>A0AAU7E064</accession>